<keyword evidence="2" id="KW-1185">Reference proteome</keyword>
<evidence type="ECO:0000313" key="1">
    <source>
        <dbReference type="EMBL" id="MBB5366067.1"/>
    </source>
</evidence>
<comment type="caution">
    <text evidence="1">The sequence shown here is derived from an EMBL/GenBank/DDBJ whole genome shotgun (WGS) entry which is preliminary data.</text>
</comment>
<sequence length="144" mass="16481">MSDIQLSYARPDVGFFSAGACHILGFAFLERYPQVGFRLRFIRPAPEFRGSHLYVSNGQLAFDAQGYVDEDELLRQHHDALASLQPGWRADVMDVEVCLAEFCAINNHHAPESFPEDVWQRAQRHIAQFPALRRETENYSGENK</sequence>
<organism evidence="1 2">
    <name type="scientific">Deinococcus humi</name>
    <dbReference type="NCBI Taxonomy" id="662880"/>
    <lineage>
        <taxon>Bacteria</taxon>
        <taxon>Thermotogati</taxon>
        <taxon>Deinococcota</taxon>
        <taxon>Deinococci</taxon>
        <taxon>Deinococcales</taxon>
        <taxon>Deinococcaceae</taxon>
        <taxon>Deinococcus</taxon>
    </lineage>
</organism>
<accession>A0A7W8JZF4</accession>
<proteinExistence type="predicted"/>
<protein>
    <submittedName>
        <fullName evidence="1">Uncharacterized protein YifE (UPF0438 family)</fullName>
    </submittedName>
</protein>
<dbReference type="Proteomes" id="UP000552709">
    <property type="component" value="Unassembled WGS sequence"/>
</dbReference>
<gene>
    <name evidence="1" type="ORF">HNQ08_005193</name>
</gene>
<reference evidence="1 2" key="1">
    <citation type="submission" date="2020-08" db="EMBL/GenBank/DDBJ databases">
        <title>Genomic Encyclopedia of Type Strains, Phase IV (KMG-IV): sequencing the most valuable type-strain genomes for metagenomic binning, comparative biology and taxonomic classification.</title>
        <authorList>
            <person name="Goeker M."/>
        </authorList>
    </citation>
    <scope>NUCLEOTIDE SEQUENCE [LARGE SCALE GENOMIC DNA]</scope>
    <source>
        <strain evidence="1 2">DSM 27939</strain>
    </source>
</reference>
<dbReference type="EMBL" id="JACHFL010000027">
    <property type="protein sequence ID" value="MBB5366067.1"/>
    <property type="molecule type" value="Genomic_DNA"/>
</dbReference>
<dbReference type="RefSeq" id="WP_184137956.1">
    <property type="nucleotide sequence ID" value="NZ_JACHFL010000027.1"/>
</dbReference>
<evidence type="ECO:0000313" key="2">
    <source>
        <dbReference type="Proteomes" id="UP000552709"/>
    </source>
</evidence>
<dbReference type="AlphaFoldDB" id="A0A7W8JZF4"/>
<name>A0A7W8JZF4_9DEIO</name>